<reference evidence="1 2" key="1">
    <citation type="submission" date="2018-05" db="EMBL/GenBank/DDBJ databases">
        <title>Chitinophaga sp. K3CV102501T nov., isolated from isolated from a monsoon evergreen broad-leaved forest soil.</title>
        <authorList>
            <person name="Lv Y."/>
        </authorList>
    </citation>
    <scope>NUCLEOTIDE SEQUENCE [LARGE SCALE GENOMIC DNA]</scope>
    <source>
        <strain evidence="1 2">GDMCC 1.1325</strain>
    </source>
</reference>
<dbReference type="EMBL" id="QFFJ01000002">
    <property type="protein sequence ID" value="RBL90997.1"/>
    <property type="molecule type" value="Genomic_DNA"/>
</dbReference>
<dbReference type="Gene3D" id="3.30.70.100">
    <property type="match status" value="1"/>
</dbReference>
<dbReference type="Pfam" id="PF05336">
    <property type="entry name" value="rhaM"/>
    <property type="match status" value="1"/>
</dbReference>
<keyword evidence="2" id="KW-1185">Reference proteome</keyword>
<dbReference type="AlphaFoldDB" id="A0A365XXD2"/>
<dbReference type="PANTHER" id="PTHR43239">
    <property type="entry name" value="UPF0734 PROTEIN DDB_G0273871/DDB_G0273177"/>
    <property type="match status" value="1"/>
</dbReference>
<evidence type="ECO:0000313" key="1">
    <source>
        <dbReference type="EMBL" id="RBL90997.1"/>
    </source>
</evidence>
<proteinExistence type="predicted"/>
<dbReference type="Proteomes" id="UP000253410">
    <property type="component" value="Unassembled WGS sequence"/>
</dbReference>
<sequence length="244" mass="27347">MLEENEQGCCKHSALWRRKHLPCCRYVLSAELPLQRMLAAFPAAVGISVCWSVCIDGGSYLADCFIWRRGRGTSGSGRAGRGTFPESVDGLGYTGCCNVDHLPYTELNMKKIQILLLLMIACLAACGTKEKTEEKVFVVNIVPGEQKLQEYLDYHRKIWPEVEAGFRKAGYRKITLYRYQHLLVMKIVTPAGADLQQMGKVAESYSPRCAEWNRLMAGYQSGVAGAAQGETWVEAAPFYEFRNE</sequence>
<dbReference type="PANTHER" id="PTHR43239:SF1">
    <property type="entry name" value="UPF0734 PROTEIN DDB_G0273871_DDB_G0273177"/>
    <property type="match status" value="1"/>
</dbReference>
<gene>
    <name evidence="1" type="ORF">DF182_26955</name>
</gene>
<dbReference type="GO" id="GO:0016857">
    <property type="term" value="F:racemase and epimerase activity, acting on carbohydrates and derivatives"/>
    <property type="evidence" value="ECO:0007669"/>
    <property type="project" value="InterPro"/>
</dbReference>
<comment type="caution">
    <text evidence="1">The sequence shown here is derived from an EMBL/GenBank/DDBJ whole genome shotgun (WGS) entry which is preliminary data.</text>
</comment>
<evidence type="ECO:0000313" key="2">
    <source>
        <dbReference type="Proteomes" id="UP000253410"/>
    </source>
</evidence>
<evidence type="ECO:0008006" key="3">
    <source>
        <dbReference type="Google" id="ProtNLM"/>
    </source>
</evidence>
<dbReference type="SUPFAM" id="SSF54909">
    <property type="entry name" value="Dimeric alpha+beta barrel"/>
    <property type="match status" value="1"/>
</dbReference>
<dbReference type="InterPro" id="IPR011008">
    <property type="entry name" value="Dimeric_a/b-barrel"/>
</dbReference>
<organism evidence="1 2">
    <name type="scientific">Chitinophaga flava</name>
    <dbReference type="NCBI Taxonomy" id="2259036"/>
    <lineage>
        <taxon>Bacteria</taxon>
        <taxon>Pseudomonadati</taxon>
        <taxon>Bacteroidota</taxon>
        <taxon>Chitinophagia</taxon>
        <taxon>Chitinophagales</taxon>
        <taxon>Chitinophagaceae</taxon>
        <taxon>Chitinophaga</taxon>
    </lineage>
</organism>
<name>A0A365XXD2_9BACT</name>
<dbReference type="InterPro" id="IPR052996">
    <property type="entry name" value="Carb_Metab_Mutarotase"/>
</dbReference>
<accession>A0A365XXD2</accession>
<dbReference type="OrthoDB" id="9808066at2"/>
<dbReference type="InterPro" id="IPR008000">
    <property type="entry name" value="Rham/fucose_mutarotase"/>
</dbReference>
<protein>
    <recommendedName>
        <fullName evidence="3">L-rhamnose mutarotase</fullName>
    </recommendedName>
</protein>